<accession>A0AB40BQT8</accession>
<evidence type="ECO:0000256" key="1">
    <source>
        <dbReference type="SAM" id="MobiDB-lite"/>
    </source>
</evidence>
<gene>
    <name evidence="3" type="primary">LOC120265134</name>
</gene>
<reference evidence="3" key="1">
    <citation type="submission" date="2025-08" db="UniProtKB">
        <authorList>
            <consortium name="RefSeq"/>
        </authorList>
    </citation>
    <scope>IDENTIFICATION</scope>
</reference>
<evidence type="ECO:0000313" key="3">
    <source>
        <dbReference type="RefSeq" id="XP_039128971.1"/>
    </source>
</evidence>
<feature type="region of interest" description="Disordered" evidence="1">
    <location>
        <begin position="264"/>
        <end position="297"/>
    </location>
</feature>
<dbReference type="Proteomes" id="UP001515500">
    <property type="component" value="Chromosome 7"/>
</dbReference>
<dbReference type="InterPro" id="IPR021109">
    <property type="entry name" value="Peptidase_aspartic_dom_sf"/>
</dbReference>
<name>A0AB40BQT8_DIOCR</name>
<dbReference type="AlphaFoldDB" id="A0AB40BQT8"/>
<keyword evidence="2" id="KW-1185">Reference proteome</keyword>
<protein>
    <submittedName>
        <fullName evidence="3">Uncharacterized protein LOC120265134</fullName>
    </submittedName>
</protein>
<organism evidence="2 3">
    <name type="scientific">Dioscorea cayennensis subsp. rotundata</name>
    <name type="common">White Guinea yam</name>
    <name type="synonym">Dioscorea rotundata</name>
    <dbReference type="NCBI Taxonomy" id="55577"/>
    <lineage>
        <taxon>Eukaryota</taxon>
        <taxon>Viridiplantae</taxon>
        <taxon>Streptophyta</taxon>
        <taxon>Embryophyta</taxon>
        <taxon>Tracheophyta</taxon>
        <taxon>Spermatophyta</taxon>
        <taxon>Magnoliopsida</taxon>
        <taxon>Liliopsida</taxon>
        <taxon>Dioscoreales</taxon>
        <taxon>Dioscoreaceae</taxon>
        <taxon>Dioscorea</taxon>
    </lineage>
</organism>
<evidence type="ECO:0000313" key="2">
    <source>
        <dbReference type="Proteomes" id="UP001515500"/>
    </source>
</evidence>
<dbReference type="PANTHER" id="PTHR33067:SF31">
    <property type="entry name" value="RNA-DIRECTED DNA POLYMERASE"/>
    <property type="match status" value="1"/>
</dbReference>
<dbReference type="PANTHER" id="PTHR33067">
    <property type="entry name" value="RNA-DIRECTED DNA POLYMERASE-RELATED"/>
    <property type="match status" value="1"/>
</dbReference>
<dbReference type="RefSeq" id="XP_039128971.1">
    <property type="nucleotide sequence ID" value="XM_039273037.1"/>
</dbReference>
<sequence length="435" mass="49238">MALAVLRHVYGSSDHRLYQHLPYSMPSPRRRPLILPYHRFKQLDNLMPHRGALMNKKVDDAYNLIEDMALNHWQWASERSTASKTSQGRHEVETLNLIAAKVDALTQKFDKLNAPSAANATCETVVPQTSSQNRQLDRILFVTISGANELSQFQQRPVNDPFSNTYNPGSNVPKQPPGFQQRISNPQPVQKSNLETLLENFVVTQAKQNEEFKLQGQVMNEAIRQLTSKVDSLATHNKMLENQIAQQANPKLKQAENENIGVNPAEENDTQQQTAEHNNGDAEKVDETPRYIPPKPYIPPVPFPQRLAKAKLDKQFGKFLEVLKKLYVNVPFTEALQQMPSYAKFLKDILSKKRRLEEYETVALTEECSALIQNKLPPKLKDPGNFLIPCEIWATSFEKALCDLSASVSLMPLSVCKKLDMGELKPTTISLQLTD</sequence>
<dbReference type="Gene3D" id="2.40.70.10">
    <property type="entry name" value="Acid Proteases"/>
    <property type="match status" value="1"/>
</dbReference>
<dbReference type="GeneID" id="120265134"/>
<feature type="compositionally biased region" description="Basic and acidic residues" evidence="1">
    <location>
        <begin position="278"/>
        <end position="289"/>
    </location>
</feature>
<proteinExistence type="predicted"/>